<keyword evidence="2 4" id="KW-0479">Metal-binding</keyword>
<feature type="domain" description="Cytochrome c" evidence="5">
    <location>
        <begin position="4"/>
        <end position="95"/>
    </location>
</feature>
<dbReference type="GO" id="GO:0020037">
    <property type="term" value="F:heme binding"/>
    <property type="evidence" value="ECO:0007669"/>
    <property type="project" value="InterPro"/>
</dbReference>
<evidence type="ECO:0000259" key="5">
    <source>
        <dbReference type="PROSITE" id="PS51007"/>
    </source>
</evidence>
<evidence type="ECO:0000256" key="2">
    <source>
        <dbReference type="ARBA" id="ARBA00022723"/>
    </source>
</evidence>
<comment type="caution">
    <text evidence="6">The sequence shown here is derived from an EMBL/GenBank/DDBJ whole genome shotgun (WGS) entry which is preliminary data.</text>
</comment>
<sequence>MVGGDATLGRRLIGQYQCGSCHTIPDVPAARGTAGPSLDRFGRNSYIAGAIPNQPDALGAWLVNPAAVKPGTSMPDLGVSPGEARHMAAYLYTLQ</sequence>
<dbReference type="EMBL" id="PDOB01000001">
    <property type="protein sequence ID" value="PIL41814.1"/>
    <property type="molecule type" value="Genomic_DNA"/>
</dbReference>
<dbReference type="Gene3D" id="1.10.760.10">
    <property type="entry name" value="Cytochrome c-like domain"/>
    <property type="match status" value="1"/>
</dbReference>
<evidence type="ECO:0000313" key="7">
    <source>
        <dbReference type="Proteomes" id="UP000228593"/>
    </source>
</evidence>
<dbReference type="InterPro" id="IPR009056">
    <property type="entry name" value="Cyt_c-like_dom"/>
</dbReference>
<reference evidence="6 7" key="1">
    <citation type="submission" date="2017-10" db="EMBL/GenBank/DDBJ databases">
        <title>Massilia psychrophilum sp. nov., a novel purple-pigmented bacterium isolated from Tianshan glacier, Xinjiang Municipality, China.</title>
        <authorList>
            <person name="Wang H."/>
        </authorList>
    </citation>
    <scope>NUCLEOTIDE SEQUENCE [LARGE SCALE GENOMIC DNA]</scope>
    <source>
        <strain evidence="6 7">JCM 30813</strain>
    </source>
</reference>
<dbReference type="PROSITE" id="PS51007">
    <property type="entry name" value="CYTC"/>
    <property type="match status" value="1"/>
</dbReference>
<name>A0A2G8T738_9BURK</name>
<evidence type="ECO:0000256" key="4">
    <source>
        <dbReference type="PROSITE-ProRule" id="PRU00433"/>
    </source>
</evidence>
<evidence type="ECO:0000256" key="3">
    <source>
        <dbReference type="ARBA" id="ARBA00023004"/>
    </source>
</evidence>
<dbReference type="SUPFAM" id="SSF46626">
    <property type="entry name" value="Cytochrome c"/>
    <property type="match status" value="1"/>
</dbReference>
<evidence type="ECO:0000313" key="6">
    <source>
        <dbReference type="EMBL" id="PIL41814.1"/>
    </source>
</evidence>
<dbReference type="InterPro" id="IPR036909">
    <property type="entry name" value="Cyt_c-like_dom_sf"/>
</dbReference>
<dbReference type="Pfam" id="PF00034">
    <property type="entry name" value="Cytochrom_C"/>
    <property type="match status" value="1"/>
</dbReference>
<evidence type="ECO:0000256" key="1">
    <source>
        <dbReference type="ARBA" id="ARBA00022617"/>
    </source>
</evidence>
<dbReference type="OrthoDB" id="3540130at2"/>
<accession>A0A2G8T738</accession>
<keyword evidence="1 4" id="KW-0349">Heme</keyword>
<protein>
    <submittedName>
        <fullName evidence="6">Cytochrome C</fullName>
    </submittedName>
</protein>
<keyword evidence="3 4" id="KW-0408">Iron</keyword>
<dbReference type="Proteomes" id="UP000228593">
    <property type="component" value="Unassembled WGS sequence"/>
</dbReference>
<proteinExistence type="predicted"/>
<gene>
    <name evidence="6" type="ORF">CR103_00585</name>
</gene>
<keyword evidence="7" id="KW-1185">Reference proteome</keyword>
<dbReference type="GO" id="GO:0009055">
    <property type="term" value="F:electron transfer activity"/>
    <property type="evidence" value="ECO:0007669"/>
    <property type="project" value="InterPro"/>
</dbReference>
<organism evidence="6 7">
    <name type="scientific">Massilia psychrophila</name>
    <dbReference type="NCBI Taxonomy" id="1603353"/>
    <lineage>
        <taxon>Bacteria</taxon>
        <taxon>Pseudomonadati</taxon>
        <taxon>Pseudomonadota</taxon>
        <taxon>Betaproteobacteria</taxon>
        <taxon>Burkholderiales</taxon>
        <taxon>Oxalobacteraceae</taxon>
        <taxon>Telluria group</taxon>
        <taxon>Massilia</taxon>
    </lineage>
</organism>
<dbReference type="GO" id="GO:0046872">
    <property type="term" value="F:metal ion binding"/>
    <property type="evidence" value="ECO:0007669"/>
    <property type="project" value="UniProtKB-KW"/>
</dbReference>
<dbReference type="AlphaFoldDB" id="A0A2G8T738"/>